<evidence type="ECO:0000313" key="2">
    <source>
        <dbReference type="Proteomes" id="UP001057498"/>
    </source>
</evidence>
<evidence type="ECO:0000313" key="1">
    <source>
        <dbReference type="EMBL" id="BDI05176.1"/>
    </source>
</evidence>
<dbReference type="Proteomes" id="UP001057498">
    <property type="component" value="Chromosome"/>
</dbReference>
<organism evidence="1 2">
    <name type="scientific">Sphaerotilus microaerophilus</name>
    <dbReference type="NCBI Taxonomy" id="2914710"/>
    <lineage>
        <taxon>Bacteria</taxon>
        <taxon>Pseudomonadati</taxon>
        <taxon>Pseudomonadota</taxon>
        <taxon>Betaproteobacteria</taxon>
        <taxon>Burkholderiales</taxon>
        <taxon>Sphaerotilaceae</taxon>
        <taxon>Sphaerotilus</taxon>
    </lineage>
</organism>
<accession>A0ABN6PJC7</accession>
<name>A0ABN6PJC7_9BURK</name>
<reference evidence="1" key="1">
    <citation type="submission" date="2022-04" db="EMBL/GenBank/DDBJ databases">
        <title>Whole genome sequence of Sphaerotilus sp. FB-5.</title>
        <authorList>
            <person name="Takeda M."/>
            <person name="Narihara S."/>
            <person name="Akimoto M."/>
            <person name="Akimoto R."/>
            <person name="Nishiyashiki S."/>
            <person name="Murakami T."/>
        </authorList>
    </citation>
    <scope>NUCLEOTIDE SEQUENCE</scope>
    <source>
        <strain evidence="1">FB-5</strain>
    </source>
</reference>
<keyword evidence="2" id="KW-1185">Reference proteome</keyword>
<dbReference type="RefSeq" id="WP_251973233.1">
    <property type="nucleotide sequence ID" value="NZ_AP025730.1"/>
</dbReference>
<proteinExistence type="predicted"/>
<gene>
    <name evidence="1" type="ORF">CATMQ487_21460</name>
</gene>
<sequence length="84" mass="9389">MRKSYNFVFALFPRVASGFVATTCQVSDGLAADVAQYFYRYLAGGASVLEALHQSIQRVVYEKQNIGALAYALWEAYSDLRLRA</sequence>
<dbReference type="EMBL" id="AP025730">
    <property type="protein sequence ID" value="BDI05176.1"/>
    <property type="molecule type" value="Genomic_DNA"/>
</dbReference>
<protein>
    <submittedName>
        <fullName evidence="1">Uncharacterized protein</fullName>
    </submittedName>
</protein>